<dbReference type="EMBL" id="CAKLBY020000305">
    <property type="protein sequence ID" value="CAK7943994.1"/>
    <property type="molecule type" value="Genomic_DNA"/>
</dbReference>
<dbReference type="Proteomes" id="UP001162060">
    <property type="component" value="Unassembled WGS sequence"/>
</dbReference>
<name>A0AAV1VER8_9STRA</name>
<evidence type="ECO:0000313" key="3">
    <source>
        <dbReference type="Proteomes" id="UP001162060"/>
    </source>
</evidence>
<evidence type="ECO:0000313" key="2">
    <source>
        <dbReference type="EMBL" id="CAK7943994.1"/>
    </source>
</evidence>
<gene>
    <name evidence="2" type="ORF">PM001_LOCUS29144</name>
</gene>
<dbReference type="AlphaFoldDB" id="A0AAV1VER8"/>
<evidence type="ECO:0000256" key="1">
    <source>
        <dbReference type="SAM" id="MobiDB-lite"/>
    </source>
</evidence>
<accession>A0AAV1VER8</accession>
<reference evidence="2" key="1">
    <citation type="submission" date="2024-01" db="EMBL/GenBank/DDBJ databases">
        <authorList>
            <person name="Webb A."/>
        </authorList>
    </citation>
    <scope>NUCLEOTIDE SEQUENCE</scope>
    <source>
        <strain evidence="2">Pm1</strain>
    </source>
</reference>
<feature type="region of interest" description="Disordered" evidence="1">
    <location>
        <begin position="1"/>
        <end position="28"/>
    </location>
</feature>
<sequence length="48" mass="5330">MDSISDDLREHHKMIAPEETVAKQTPRRGVVRGLAITEGGKEERVGDN</sequence>
<comment type="caution">
    <text evidence="2">The sequence shown here is derived from an EMBL/GenBank/DDBJ whole genome shotgun (WGS) entry which is preliminary data.</text>
</comment>
<organism evidence="2 3">
    <name type="scientific">Peronospora matthiolae</name>
    <dbReference type="NCBI Taxonomy" id="2874970"/>
    <lineage>
        <taxon>Eukaryota</taxon>
        <taxon>Sar</taxon>
        <taxon>Stramenopiles</taxon>
        <taxon>Oomycota</taxon>
        <taxon>Peronosporomycetes</taxon>
        <taxon>Peronosporales</taxon>
        <taxon>Peronosporaceae</taxon>
        <taxon>Peronospora</taxon>
    </lineage>
</organism>
<protein>
    <submittedName>
        <fullName evidence="2">Uncharacterized protein</fullName>
    </submittedName>
</protein>
<feature type="compositionally biased region" description="Basic and acidic residues" evidence="1">
    <location>
        <begin position="1"/>
        <end position="16"/>
    </location>
</feature>
<proteinExistence type="predicted"/>